<dbReference type="EMBL" id="BMMH01000010">
    <property type="protein sequence ID" value="GGL26662.1"/>
    <property type="molecule type" value="Genomic_DNA"/>
</dbReference>
<dbReference type="Proteomes" id="UP000638263">
    <property type="component" value="Unassembled WGS sequence"/>
</dbReference>
<sequence length="108" mass="12282">MLVHGLPVRRVHTEAGKKHYTGVFWSSTTETQHHYESRLELDRLWLADFDPHVVWLAAQPFCLWGRDGTAVRRHMPDLLLKLETRGAGGAPACGHPYAQLQLAKRTKS</sequence>
<organism evidence="1 2">
    <name type="scientific">Nocardia jinanensis</name>
    <dbReference type="NCBI Taxonomy" id="382504"/>
    <lineage>
        <taxon>Bacteria</taxon>
        <taxon>Bacillati</taxon>
        <taxon>Actinomycetota</taxon>
        <taxon>Actinomycetes</taxon>
        <taxon>Mycobacteriales</taxon>
        <taxon>Nocardiaceae</taxon>
        <taxon>Nocardia</taxon>
    </lineage>
</organism>
<gene>
    <name evidence="1" type="ORF">GCM10011588_46830</name>
</gene>
<reference evidence="1" key="1">
    <citation type="journal article" date="2014" name="Int. J. Syst. Evol. Microbiol.">
        <title>Complete genome sequence of Corynebacterium casei LMG S-19264T (=DSM 44701T), isolated from a smear-ripened cheese.</title>
        <authorList>
            <consortium name="US DOE Joint Genome Institute (JGI-PGF)"/>
            <person name="Walter F."/>
            <person name="Albersmeier A."/>
            <person name="Kalinowski J."/>
            <person name="Ruckert C."/>
        </authorList>
    </citation>
    <scope>NUCLEOTIDE SEQUENCE</scope>
    <source>
        <strain evidence="1">CGMCC 4.3508</strain>
    </source>
</reference>
<name>A0A917RSX9_9NOCA</name>
<evidence type="ECO:0000313" key="1">
    <source>
        <dbReference type="EMBL" id="GGL26662.1"/>
    </source>
</evidence>
<reference evidence="1" key="2">
    <citation type="submission" date="2020-09" db="EMBL/GenBank/DDBJ databases">
        <authorList>
            <person name="Sun Q."/>
            <person name="Zhou Y."/>
        </authorList>
    </citation>
    <scope>NUCLEOTIDE SEQUENCE</scope>
    <source>
        <strain evidence="1">CGMCC 4.3508</strain>
    </source>
</reference>
<dbReference type="RefSeq" id="WP_058856105.1">
    <property type="nucleotide sequence ID" value="NZ_BMMH01000010.1"/>
</dbReference>
<comment type="caution">
    <text evidence="1">The sequence shown here is derived from an EMBL/GenBank/DDBJ whole genome shotgun (WGS) entry which is preliminary data.</text>
</comment>
<evidence type="ECO:0000313" key="2">
    <source>
        <dbReference type="Proteomes" id="UP000638263"/>
    </source>
</evidence>
<keyword evidence="2" id="KW-1185">Reference proteome</keyword>
<protein>
    <submittedName>
        <fullName evidence="1">Uncharacterized protein</fullName>
    </submittedName>
</protein>
<accession>A0A917RSX9</accession>
<proteinExistence type="predicted"/>
<dbReference type="AlphaFoldDB" id="A0A917RSX9"/>